<feature type="transmembrane region" description="Helical" evidence="7">
    <location>
        <begin position="472"/>
        <end position="492"/>
    </location>
</feature>
<keyword evidence="9" id="KW-1185">Reference proteome</keyword>
<dbReference type="PANTHER" id="PTHR45649">
    <property type="entry name" value="AMINO-ACID PERMEASE BAT1"/>
    <property type="match status" value="1"/>
</dbReference>
<keyword evidence="5 7" id="KW-0472">Membrane</keyword>
<evidence type="ECO:0000256" key="5">
    <source>
        <dbReference type="ARBA" id="ARBA00023136"/>
    </source>
</evidence>
<organism evidence="8 9">
    <name type="scientific">Cladophialophora psammophila CBS 110553</name>
    <dbReference type="NCBI Taxonomy" id="1182543"/>
    <lineage>
        <taxon>Eukaryota</taxon>
        <taxon>Fungi</taxon>
        <taxon>Dikarya</taxon>
        <taxon>Ascomycota</taxon>
        <taxon>Pezizomycotina</taxon>
        <taxon>Eurotiomycetes</taxon>
        <taxon>Chaetothyriomycetidae</taxon>
        <taxon>Chaetothyriales</taxon>
        <taxon>Herpotrichiellaceae</taxon>
        <taxon>Cladophialophora</taxon>
    </lineage>
</organism>
<feature type="transmembrane region" description="Helical" evidence="7">
    <location>
        <begin position="213"/>
        <end position="232"/>
    </location>
</feature>
<comment type="subcellular location">
    <subcellularLocation>
        <location evidence="1">Membrane</location>
        <topology evidence="1">Multi-pass membrane protein</topology>
    </subcellularLocation>
</comment>
<dbReference type="Gene3D" id="1.20.1740.10">
    <property type="entry name" value="Amino acid/polyamine transporter I"/>
    <property type="match status" value="1"/>
</dbReference>
<feature type="transmembrane region" description="Helical" evidence="7">
    <location>
        <begin position="430"/>
        <end position="451"/>
    </location>
</feature>
<evidence type="ECO:0000313" key="8">
    <source>
        <dbReference type="EMBL" id="EXJ54933.1"/>
    </source>
</evidence>
<feature type="transmembrane region" description="Helical" evidence="7">
    <location>
        <begin position="504"/>
        <end position="526"/>
    </location>
</feature>
<proteinExistence type="predicted"/>
<dbReference type="GO" id="GO:0022857">
    <property type="term" value="F:transmembrane transporter activity"/>
    <property type="evidence" value="ECO:0007669"/>
    <property type="project" value="InterPro"/>
</dbReference>
<keyword evidence="2" id="KW-0813">Transport</keyword>
<reference evidence="8 9" key="1">
    <citation type="submission" date="2013-03" db="EMBL/GenBank/DDBJ databases">
        <title>The Genome Sequence of Cladophialophora psammophila CBS 110553.</title>
        <authorList>
            <consortium name="The Broad Institute Genomics Platform"/>
            <person name="Cuomo C."/>
            <person name="de Hoog S."/>
            <person name="Gorbushina A."/>
            <person name="Walker B."/>
            <person name="Young S.K."/>
            <person name="Zeng Q."/>
            <person name="Gargeya S."/>
            <person name="Fitzgerald M."/>
            <person name="Haas B."/>
            <person name="Abouelleil A."/>
            <person name="Allen A.W."/>
            <person name="Alvarado L."/>
            <person name="Arachchi H.M."/>
            <person name="Berlin A.M."/>
            <person name="Chapman S.B."/>
            <person name="Gainer-Dewar J."/>
            <person name="Goldberg J."/>
            <person name="Griggs A."/>
            <person name="Gujja S."/>
            <person name="Hansen M."/>
            <person name="Howarth C."/>
            <person name="Imamovic A."/>
            <person name="Ireland A."/>
            <person name="Larimer J."/>
            <person name="McCowan C."/>
            <person name="Murphy C."/>
            <person name="Pearson M."/>
            <person name="Poon T.W."/>
            <person name="Priest M."/>
            <person name="Roberts A."/>
            <person name="Saif S."/>
            <person name="Shea T."/>
            <person name="Sisk P."/>
            <person name="Sykes S."/>
            <person name="Wortman J."/>
            <person name="Nusbaum C."/>
            <person name="Birren B."/>
        </authorList>
    </citation>
    <scope>NUCLEOTIDE SEQUENCE [LARGE SCALE GENOMIC DNA]</scope>
    <source>
        <strain evidence="8 9">CBS 110553</strain>
    </source>
</reference>
<dbReference type="InterPro" id="IPR002293">
    <property type="entry name" value="AA/rel_permease1"/>
</dbReference>
<dbReference type="Pfam" id="PF13520">
    <property type="entry name" value="AA_permease_2"/>
    <property type="match status" value="1"/>
</dbReference>
<feature type="region of interest" description="Disordered" evidence="6">
    <location>
        <begin position="1"/>
        <end position="28"/>
    </location>
</feature>
<dbReference type="HOGENOM" id="CLU_004495_7_1_1"/>
<sequence>MDSNVEKVPTQMDVKDTSTPSDPPSIKDGVQSNVDTGVVLTHDEYHLATLGYKQEFIRSLGFFESWSSTFTSMNFISGIPVLFGWVMYTGGPQAAFANWTMVGGLSCIVSLVMAELAASLPTTGGIYFWSYRLGGEKYGPFLSWMTAWWNWAGWISVVPGVQQGSTNFLVSALMIKYPNSEVLHKGWFLWLLTSIGMIFAMIPNIYNPRLLRLYFRFAVAIFFSLFFMYWIWFPIKASEKHFNSSHGAFDLFYNGINLGDKKEASDAYCWVISVLFGAWVFYGYDASAHLAEETKQASTVVAKGIYTSTFSAWILSIPTLIIILFCMQDFDGIISATYANNWAEYLVQLIGENGAVAILSMLWVDSTCATASCFMSAQRVTYAISRDGVLPFSFFFRKLSKRKMAVNAALLVLVMSVAITTAVIGSAVAFSAITATATIATNFSYLIPIVARQTVGRKSFVPAKWNLGKFSAPLAIVASVYILFLFVVLLLPQLYPVDANTLNYAPICIGIITIISLAGWFFPVWGAMHWFQGPIKTITEEELRNARVEGGVATVDEGDALVNIEYGHRRKSV</sequence>
<protein>
    <recommendedName>
        <fullName evidence="10">Amino acid permease</fullName>
    </recommendedName>
</protein>
<dbReference type="eggNOG" id="KOG1289">
    <property type="taxonomic scope" value="Eukaryota"/>
</dbReference>
<dbReference type="STRING" id="1182543.W9VHH3"/>
<evidence type="ECO:0000256" key="3">
    <source>
        <dbReference type="ARBA" id="ARBA00022692"/>
    </source>
</evidence>
<comment type="caution">
    <text evidence="8">The sequence shown here is derived from an EMBL/GenBank/DDBJ whole genome shotgun (WGS) entry which is preliminary data.</text>
</comment>
<evidence type="ECO:0000256" key="2">
    <source>
        <dbReference type="ARBA" id="ARBA00022448"/>
    </source>
</evidence>
<feature type="transmembrane region" description="Helical" evidence="7">
    <location>
        <begin position="102"/>
        <end position="131"/>
    </location>
</feature>
<feature type="transmembrane region" description="Helical" evidence="7">
    <location>
        <begin position="267"/>
        <end position="284"/>
    </location>
</feature>
<feature type="transmembrane region" description="Helical" evidence="7">
    <location>
        <begin position="187"/>
        <end position="207"/>
    </location>
</feature>
<feature type="transmembrane region" description="Helical" evidence="7">
    <location>
        <begin position="70"/>
        <end position="90"/>
    </location>
</feature>
<evidence type="ECO:0000256" key="6">
    <source>
        <dbReference type="SAM" id="MobiDB-lite"/>
    </source>
</evidence>
<dbReference type="RefSeq" id="XP_007751603.1">
    <property type="nucleotide sequence ID" value="XM_007753413.1"/>
</dbReference>
<accession>W9VHH3</accession>
<keyword evidence="4 7" id="KW-1133">Transmembrane helix</keyword>
<dbReference type="PANTHER" id="PTHR45649:SF13">
    <property type="entry name" value="THIAMINE TRANSPORTER THI9"/>
    <property type="match status" value="1"/>
</dbReference>
<keyword evidence="3 7" id="KW-0812">Transmembrane</keyword>
<name>W9VHH3_9EURO</name>
<evidence type="ECO:0000256" key="1">
    <source>
        <dbReference type="ARBA" id="ARBA00004141"/>
    </source>
</evidence>
<evidence type="ECO:0000256" key="7">
    <source>
        <dbReference type="SAM" id="Phobius"/>
    </source>
</evidence>
<dbReference type="AlphaFoldDB" id="W9VHH3"/>
<feature type="transmembrane region" description="Helical" evidence="7">
    <location>
        <begin position="304"/>
        <end position="326"/>
    </location>
</feature>
<dbReference type="PIRSF" id="PIRSF006060">
    <property type="entry name" value="AA_transporter"/>
    <property type="match status" value="1"/>
</dbReference>
<dbReference type="GO" id="GO:0016020">
    <property type="term" value="C:membrane"/>
    <property type="evidence" value="ECO:0007669"/>
    <property type="project" value="UniProtKB-SubCell"/>
</dbReference>
<dbReference type="GeneID" id="19197530"/>
<gene>
    <name evidence="8" type="ORF">A1O5_12844</name>
</gene>
<evidence type="ECO:0000256" key="4">
    <source>
        <dbReference type="ARBA" id="ARBA00022989"/>
    </source>
</evidence>
<evidence type="ECO:0000313" key="9">
    <source>
        <dbReference type="Proteomes" id="UP000019471"/>
    </source>
</evidence>
<dbReference type="EMBL" id="AMGX01000038">
    <property type="protein sequence ID" value="EXJ54933.1"/>
    <property type="molecule type" value="Genomic_DNA"/>
</dbReference>
<dbReference type="OrthoDB" id="10054429at2759"/>
<dbReference type="Proteomes" id="UP000019471">
    <property type="component" value="Unassembled WGS sequence"/>
</dbReference>
<evidence type="ECO:0008006" key="10">
    <source>
        <dbReference type="Google" id="ProtNLM"/>
    </source>
</evidence>
<feature type="transmembrane region" description="Helical" evidence="7">
    <location>
        <begin position="404"/>
        <end position="424"/>
    </location>
</feature>